<dbReference type="PANTHER" id="PTHR18460">
    <property type="entry name" value="TEL2 INTERACTING PROTEIN 1 TTI1 FAMILY MEMBER"/>
    <property type="match status" value="1"/>
</dbReference>
<dbReference type="EMBL" id="JAPDMZ010000196">
    <property type="protein sequence ID" value="KAK0546343.1"/>
    <property type="molecule type" value="Genomic_DNA"/>
</dbReference>
<dbReference type="Pfam" id="PF24181">
    <property type="entry name" value="TPR_TTI1_C"/>
    <property type="match status" value="2"/>
</dbReference>
<feature type="domain" description="TTI1 C-terminal TPR" evidence="2">
    <location>
        <begin position="1151"/>
        <end position="1300"/>
    </location>
</feature>
<dbReference type="Pfam" id="PF21547">
    <property type="entry name" value="TTI1"/>
    <property type="match status" value="1"/>
</dbReference>
<dbReference type="Proteomes" id="UP001176517">
    <property type="component" value="Unassembled WGS sequence"/>
</dbReference>
<feature type="region of interest" description="Disordered" evidence="1">
    <location>
        <begin position="1031"/>
        <end position="1055"/>
    </location>
</feature>
<evidence type="ECO:0000313" key="4">
    <source>
        <dbReference type="Proteomes" id="UP001176517"/>
    </source>
</evidence>
<dbReference type="InterPro" id="IPR057567">
    <property type="entry name" value="TPR_TTI1_C"/>
</dbReference>
<dbReference type="GO" id="GO:0005737">
    <property type="term" value="C:cytoplasm"/>
    <property type="evidence" value="ECO:0007669"/>
    <property type="project" value="TreeGrafter"/>
</dbReference>
<dbReference type="InterPro" id="IPR016024">
    <property type="entry name" value="ARM-type_fold"/>
</dbReference>
<feature type="region of interest" description="Disordered" evidence="1">
    <location>
        <begin position="282"/>
        <end position="312"/>
    </location>
</feature>
<dbReference type="InterPro" id="IPR049362">
    <property type="entry name" value="TTI1_rpt"/>
</dbReference>
<feature type="region of interest" description="Disordered" evidence="1">
    <location>
        <begin position="1"/>
        <end position="28"/>
    </location>
</feature>
<organism evidence="3 4">
    <name type="scientific">Tilletia horrida</name>
    <dbReference type="NCBI Taxonomy" id="155126"/>
    <lineage>
        <taxon>Eukaryota</taxon>
        <taxon>Fungi</taxon>
        <taxon>Dikarya</taxon>
        <taxon>Basidiomycota</taxon>
        <taxon>Ustilaginomycotina</taxon>
        <taxon>Exobasidiomycetes</taxon>
        <taxon>Tilletiales</taxon>
        <taxon>Tilletiaceae</taxon>
        <taxon>Tilletia</taxon>
    </lineage>
</organism>
<dbReference type="PANTHER" id="PTHR18460:SF3">
    <property type="entry name" value="TELO2-INTERACTING PROTEIN 1 HOMOLOG"/>
    <property type="match status" value="1"/>
</dbReference>
<keyword evidence="4" id="KW-1185">Reference proteome</keyword>
<sequence length="1339" mass="144764">MEFKSAKAQTETSDPKGKAPQKPIQLSEASRSAILKLLQSLMRPREEVGNQASSSKNKSSDWEWDGVSELPSLADALDFFDYDPDLTTLRQSAGHDLHTVFPTEDHLKWSAQNTETVRLLMQVCVLSLDIATSLDYSESLRAEALETATTVFLTWLVNADSAWQAESLKLMGASRNKDFHKASLDLAIKSQSYLPGMASALTKVLVGRGSDSAEGKTKGTPLPSKSGLASLALKTLAQANILAFDDRATVQIRKASATTVSEPGAISSIDELSELAAKISVQGPETDPSMPQEPDSQNKIPTTPSKSSDESTQSAMFLNAAVQMRKSLLQILSVFTNLRQIFHTTLDTTLEAVSSMWLRCAETLTWAEDMEDTTAKGGPRVSDEMVRLLIDITATARNTSHSIEAHGWQVLLSLTGVDPDGVEDSVVDHVGVKFLSSVDRIASAALDQLAAAVRAGDEAAVITLAERIQVVAVLHRRVAPAIRLQRSTMGTVFNQAPSLFQSIIGAGAFTSSSWIFHPQFVRWSTALLSEALLSDDREVTEVEVGQTDSPIKLQKLSGDSSKAFRQAFRELSSGAASVWLTHAERDGGTPRAGPRKSVSAQTIDDAFALTLHFLREASRFRTTRITAEAAFARQMCGSALFIGHELLSGIVSQLNSGPARDKGINKLRRKVARRIGTVATRIVRQMLDEDLEEALDKDNVEALAQDRQRQSSGAVVASAVDSDQTVEFRKGLPSMDHSSVNPANAVESDRRLAPGLVEAVSLQTTSTASGQKGLVTAEKSLRQVDASNALLLKILSLAADLRGNDFQPELISLIYPLVCSATASSPIVRVAGQEALTRISAACGYGEATGLLRACADWIVSTTSQKIVLDLGPELELITQTQQSASAPTSTGALQLAAPMAGTLGGCALPLGSAQAAPYVLVEFVRILGTDALASVEDAVDEVLDALDRFHGYEEICEGLLGVLRALLAASVDSRHLTAIDNSVSRQLETTRNWRPQPDEDLDKFERWFKTRLEPERLDFVDEDIAKAAEEEATAAGPQKGGKPGEDSLNSPPTRSQQVVADILAKSVPFLSHSSAHIRAQVLRLLGYGVSVLAPQSRELELMPILNQAWPMVLARLGRSASTPAANQAGHNFHKGVSSGRRKAMLGMPSESEGFVWLEAVNLLAILAEKSADHFGQKIIDDGWPRCRLLLEEVAHSAPHRSAKAITSAFPTARKVSRMTTPLLVCEEHSFGYRLLIEILKAMQRAVEAVGVHMDEQEAWEIACDPNLLSSLHSRQPPAVRTMGERLYATFSKRNPDAVWLLMREFAVPGPPACSLAYVHASRPELEVPSSVLARILEM</sequence>
<comment type="caution">
    <text evidence="3">The sequence shown here is derived from an EMBL/GenBank/DDBJ whole genome shotgun (WGS) entry which is preliminary data.</text>
</comment>
<protein>
    <recommendedName>
        <fullName evidence="2">TTI1 C-terminal TPR domain-containing protein</fullName>
    </recommendedName>
</protein>
<feature type="compositionally biased region" description="Polar residues" evidence="1">
    <location>
        <begin position="294"/>
        <end position="312"/>
    </location>
</feature>
<evidence type="ECO:0000259" key="2">
    <source>
        <dbReference type="Pfam" id="PF24181"/>
    </source>
</evidence>
<proteinExistence type="predicted"/>
<evidence type="ECO:0000256" key="1">
    <source>
        <dbReference type="SAM" id="MobiDB-lite"/>
    </source>
</evidence>
<name>A0AAN6GLN1_9BASI</name>
<reference evidence="3" key="1">
    <citation type="journal article" date="2023" name="PhytoFront">
        <title>Draft Genome Resources of Seven Strains of Tilletia horrida, Causal Agent of Kernel Smut of Rice.</title>
        <authorList>
            <person name="Khanal S."/>
            <person name="Antony Babu S."/>
            <person name="Zhou X.G."/>
        </authorList>
    </citation>
    <scope>NUCLEOTIDE SEQUENCE</scope>
    <source>
        <strain evidence="3">TX6</strain>
    </source>
</reference>
<evidence type="ECO:0000313" key="3">
    <source>
        <dbReference type="EMBL" id="KAK0546343.1"/>
    </source>
</evidence>
<gene>
    <name evidence="3" type="ORF">OC846_005316</name>
</gene>
<feature type="domain" description="TTI1 C-terminal TPR" evidence="2">
    <location>
        <begin position="987"/>
        <end position="1120"/>
    </location>
</feature>
<dbReference type="SUPFAM" id="SSF48371">
    <property type="entry name" value="ARM repeat"/>
    <property type="match status" value="1"/>
</dbReference>
<dbReference type="InterPro" id="IPR052587">
    <property type="entry name" value="TELO2-interacting_protein_1"/>
</dbReference>
<accession>A0AAN6GLN1</accession>